<gene>
    <name evidence="1" type="ORF">Lull_010</name>
</gene>
<reference evidence="2" key="1">
    <citation type="submission" date="2017-08" db="EMBL/GenBank/DDBJ databases">
        <title>A subgroup of T7-like phages that infect Caulobacter.</title>
        <authorList>
            <person name="Nguyen D."/>
            <person name="Ely B."/>
        </authorList>
    </citation>
    <scope>NUCLEOTIDE SEQUENCE [LARGE SCALE GENOMIC DNA]</scope>
</reference>
<protein>
    <submittedName>
        <fullName evidence="1">Uncharacterized protein</fullName>
    </submittedName>
</protein>
<dbReference type="Proteomes" id="UP000229812">
    <property type="component" value="Segment"/>
</dbReference>
<accession>A0A291LB15</accession>
<proteinExistence type="predicted"/>
<name>A0A291LB15_9CAUD</name>
<evidence type="ECO:0000313" key="2">
    <source>
        <dbReference type="Proteomes" id="UP000229812"/>
    </source>
</evidence>
<sequence length="64" mass="7274">MTRSEIAAILKDSTDYNGARLTECQRDTLAYSFGHLLAKYGLVRDMQTFLVECGQEPLDEEDED</sequence>
<keyword evidence="2" id="KW-1185">Reference proteome</keyword>
<organism evidence="1 2">
    <name type="scientific">Caulobacter phage Lullwater</name>
    <dbReference type="NCBI Taxonomy" id="2024607"/>
    <lineage>
        <taxon>Viruses</taxon>
        <taxon>Duplodnaviria</taxon>
        <taxon>Heunggongvirae</taxon>
        <taxon>Uroviricota</taxon>
        <taxon>Caudoviricetes</taxon>
        <taxon>Autographivirales</taxon>
        <taxon>Autonotataviridae</taxon>
        <taxon>Lullwatervirus</taxon>
        <taxon>Lullwatervirus lullwater</taxon>
    </lineage>
</organism>
<evidence type="ECO:0000313" key="1">
    <source>
        <dbReference type="EMBL" id="ATI16317.1"/>
    </source>
</evidence>
<dbReference type="EMBL" id="MF621978">
    <property type="protein sequence ID" value="ATI16317.1"/>
    <property type="molecule type" value="Genomic_DNA"/>
</dbReference>